<evidence type="ECO:0000256" key="1">
    <source>
        <dbReference type="ARBA" id="ARBA00023172"/>
    </source>
</evidence>
<keyword evidence="4" id="KW-1185">Reference proteome</keyword>
<dbReference type="Gene3D" id="1.10.443.10">
    <property type="entry name" value="Intergrase catalytic core"/>
    <property type="match status" value="1"/>
</dbReference>
<feature type="region of interest" description="Disordered" evidence="2">
    <location>
        <begin position="224"/>
        <end position="258"/>
    </location>
</feature>
<comment type="caution">
    <text evidence="3">The sequence shown here is derived from an EMBL/GenBank/DDBJ whole genome shotgun (WGS) entry which is preliminary data.</text>
</comment>
<dbReference type="InterPro" id="IPR011010">
    <property type="entry name" value="DNA_brk_join_enz"/>
</dbReference>
<feature type="compositionally biased region" description="Low complexity" evidence="2">
    <location>
        <begin position="224"/>
        <end position="235"/>
    </location>
</feature>
<keyword evidence="1" id="KW-0233">DNA recombination</keyword>
<reference evidence="3 4" key="1">
    <citation type="submission" date="2023-08" db="EMBL/GenBank/DDBJ databases">
        <title>Implementing the SeqCode for naming new Mesorhizobium species isolated from Vachellia karroo root nodules.</title>
        <authorList>
            <person name="Van Lill M."/>
        </authorList>
    </citation>
    <scope>NUCLEOTIDE SEQUENCE [LARGE SCALE GENOMIC DNA]</scope>
    <source>
        <strain evidence="3 4">VK25D</strain>
    </source>
</reference>
<name>A0ABU4ZXE6_9HYPH</name>
<gene>
    <name evidence="3" type="ORF">RFM42_03745</name>
</gene>
<accession>A0ABU4ZXE6</accession>
<feature type="compositionally biased region" description="Basic residues" evidence="2">
    <location>
        <begin position="663"/>
        <end position="672"/>
    </location>
</feature>
<dbReference type="Proteomes" id="UP001285154">
    <property type="component" value="Unassembled WGS sequence"/>
</dbReference>
<evidence type="ECO:0000256" key="2">
    <source>
        <dbReference type="SAM" id="MobiDB-lite"/>
    </source>
</evidence>
<evidence type="ECO:0000313" key="3">
    <source>
        <dbReference type="EMBL" id="MDX8530075.1"/>
    </source>
</evidence>
<sequence length="672" mass="75735">MAQRLNALLLQVQMMPKARMATKEQLTKIFALEVEAMREEIDALDRAAKRSGTLRDPSQREADRQVGWAYRLLDAYGAKEELSFEEGGEAREALLDAGAGVDDIPFIAATYQSEREGLLSDRRGLTRSPFLRDVLHRMAQVGLKDTALDRDAAIEEIYRARADALLASATDPRKPKLSGGARERERAAIDVIPAPAPARPNAMWNVDAGEAIPELVPLDPTVAASPANPASTPPATIEPGEATRPVPSPASTLGKGKARKDLRLSGFDEQVEKLIANNQDQWEDDTASDVRVLVGVFRGILEEHGVTHSGEITQEHVAALRQHFNHILPNWGRSPRLRSLSSRELREESRRRADEDEAKGKKIRLGLKPATIRRHLGNLDHFLKHLRSSYFTVPEWTFEGLRPRKPPKGEVRLQQVKPQPEEIRPLYDIPIFTGRLSAENPELPGDLTFHCASFYLPMLYTYLGSRRNEFAGLMVEEVMQRDGHWAIQIKRNEVRRIKNAQSHRLLPLPNELLRLNFIEYVERLKELGHKLLFPELFSPYLEKNDPGDRFYKDFVPVAEKCLPDGLWQRPIHALRHGFADTLKQAGISDGIIEDVSGRLGETETATRYTNPAGLSLLQLIIARYPIITGHLEPKPIRLLPWVEHRQPPPWAGKASGERFGDKRGRRPKKKPT</sequence>
<dbReference type="RefSeq" id="WP_320245432.1">
    <property type="nucleotide sequence ID" value="NZ_JAVIIQ010000001.1"/>
</dbReference>
<proteinExistence type="predicted"/>
<dbReference type="SUPFAM" id="SSF56349">
    <property type="entry name" value="DNA breaking-rejoining enzymes"/>
    <property type="match status" value="1"/>
</dbReference>
<dbReference type="EMBL" id="JAVIIQ010000001">
    <property type="protein sequence ID" value="MDX8530075.1"/>
    <property type="molecule type" value="Genomic_DNA"/>
</dbReference>
<protein>
    <submittedName>
        <fullName evidence="3">Integrase</fullName>
    </submittedName>
</protein>
<evidence type="ECO:0000313" key="4">
    <source>
        <dbReference type="Proteomes" id="UP001285154"/>
    </source>
</evidence>
<dbReference type="InterPro" id="IPR013762">
    <property type="entry name" value="Integrase-like_cat_sf"/>
</dbReference>
<organism evidence="3 4">
    <name type="scientific">Mesorhizobium vachelliae</name>
    <dbReference type="NCBI Taxonomy" id="3072309"/>
    <lineage>
        <taxon>Bacteria</taxon>
        <taxon>Pseudomonadati</taxon>
        <taxon>Pseudomonadota</taxon>
        <taxon>Alphaproteobacteria</taxon>
        <taxon>Hyphomicrobiales</taxon>
        <taxon>Phyllobacteriaceae</taxon>
        <taxon>Mesorhizobium</taxon>
    </lineage>
</organism>
<feature type="region of interest" description="Disordered" evidence="2">
    <location>
        <begin position="647"/>
        <end position="672"/>
    </location>
</feature>